<keyword evidence="2 4" id="KW-0238">DNA-binding</keyword>
<dbReference type="InterPro" id="IPR001647">
    <property type="entry name" value="HTH_TetR"/>
</dbReference>
<dbReference type="PROSITE" id="PS01081">
    <property type="entry name" value="HTH_TETR_1"/>
    <property type="match status" value="1"/>
</dbReference>
<dbReference type="SUPFAM" id="SSF46689">
    <property type="entry name" value="Homeodomain-like"/>
    <property type="match status" value="1"/>
</dbReference>
<dbReference type="PROSITE" id="PS50977">
    <property type="entry name" value="HTH_TETR_2"/>
    <property type="match status" value="1"/>
</dbReference>
<protein>
    <submittedName>
        <fullName evidence="6">TetR family transcriptional regulator</fullName>
    </submittedName>
</protein>
<dbReference type="Proteomes" id="UP000326169">
    <property type="component" value="Unassembled WGS sequence"/>
</dbReference>
<evidence type="ECO:0000313" key="7">
    <source>
        <dbReference type="Proteomes" id="UP000326169"/>
    </source>
</evidence>
<gene>
    <name evidence="6" type="ORF">NIES46_20870</name>
</gene>
<dbReference type="InterPro" id="IPR036271">
    <property type="entry name" value="Tet_transcr_reg_TetR-rel_C_sf"/>
</dbReference>
<evidence type="ECO:0000256" key="2">
    <source>
        <dbReference type="ARBA" id="ARBA00023125"/>
    </source>
</evidence>
<dbReference type="InterPro" id="IPR009057">
    <property type="entry name" value="Homeodomain-like_sf"/>
</dbReference>
<organism evidence="6 7">
    <name type="scientific">Limnospira platensis NIES-46</name>
    <dbReference type="NCBI Taxonomy" id="1236695"/>
    <lineage>
        <taxon>Bacteria</taxon>
        <taxon>Bacillati</taxon>
        <taxon>Cyanobacteriota</taxon>
        <taxon>Cyanophyceae</taxon>
        <taxon>Oscillatoriophycideae</taxon>
        <taxon>Oscillatoriales</taxon>
        <taxon>Sirenicapillariaceae</taxon>
        <taxon>Limnospira</taxon>
    </lineage>
</organism>
<dbReference type="PANTHER" id="PTHR30055">
    <property type="entry name" value="HTH-TYPE TRANSCRIPTIONAL REGULATOR RUTR"/>
    <property type="match status" value="1"/>
</dbReference>
<sequence length="199" mass="22161">MAKRQSHPETGMAPKAEQILQGAIEEFLAHGFAATSMDRVAKTAGVSKATLYNHFGDKESLFSALTEYLGEKRILDFVIEEPEDPAIFLKTWATAILSQILNDPELLCFLRLIIGESGRFPELAQAFISNVVKVGINRLTKSLESYPKLKLADAEVTARVIMGALLHYLLIQEIMHGGEIMPMERDRYIEGLVKLVITD</sequence>
<accession>A0A5M3T6F4</accession>
<evidence type="ECO:0000313" key="6">
    <source>
        <dbReference type="EMBL" id="GCE94035.1"/>
    </source>
</evidence>
<dbReference type="InterPro" id="IPR023772">
    <property type="entry name" value="DNA-bd_HTH_TetR-type_CS"/>
</dbReference>
<dbReference type="Pfam" id="PF00440">
    <property type="entry name" value="TetR_N"/>
    <property type="match status" value="1"/>
</dbReference>
<proteinExistence type="predicted"/>
<evidence type="ECO:0000256" key="4">
    <source>
        <dbReference type="PROSITE-ProRule" id="PRU00335"/>
    </source>
</evidence>
<dbReference type="PRINTS" id="PR00455">
    <property type="entry name" value="HTHTETR"/>
</dbReference>
<dbReference type="Gene3D" id="1.10.357.10">
    <property type="entry name" value="Tetracycline Repressor, domain 2"/>
    <property type="match status" value="1"/>
</dbReference>
<dbReference type="PANTHER" id="PTHR30055:SF234">
    <property type="entry name" value="HTH-TYPE TRANSCRIPTIONAL REGULATOR BETI"/>
    <property type="match status" value="1"/>
</dbReference>
<dbReference type="GeneID" id="301682943"/>
<keyword evidence="1" id="KW-0805">Transcription regulation</keyword>
<name>A0A5M3T6F4_LIMPL</name>
<reference evidence="6 7" key="1">
    <citation type="journal article" date="2019" name="J Genomics">
        <title>The Draft Genome of a Hydrogen-producing Cyanobacterium, Arthrospira platensis NIES-46.</title>
        <authorList>
            <person name="Suzuki S."/>
            <person name="Yamaguchi H."/>
            <person name="Kawachi M."/>
        </authorList>
    </citation>
    <scope>NUCLEOTIDE SEQUENCE [LARGE SCALE GENOMIC DNA]</scope>
    <source>
        <strain evidence="6 7">NIES-46</strain>
    </source>
</reference>
<dbReference type="SUPFAM" id="SSF48498">
    <property type="entry name" value="Tetracyclin repressor-like, C-terminal domain"/>
    <property type="match status" value="1"/>
</dbReference>
<dbReference type="Pfam" id="PF14246">
    <property type="entry name" value="TetR_C_7"/>
    <property type="match status" value="1"/>
</dbReference>
<dbReference type="RefSeq" id="WP_006617768.1">
    <property type="nucleotide sequence ID" value="NZ_BIMW01000089.1"/>
</dbReference>
<feature type="domain" description="HTH tetR-type" evidence="5">
    <location>
        <begin position="13"/>
        <end position="73"/>
    </location>
</feature>
<feature type="DNA-binding region" description="H-T-H motif" evidence="4">
    <location>
        <begin position="36"/>
        <end position="55"/>
    </location>
</feature>
<evidence type="ECO:0000259" key="5">
    <source>
        <dbReference type="PROSITE" id="PS50977"/>
    </source>
</evidence>
<keyword evidence="3" id="KW-0804">Transcription</keyword>
<comment type="caution">
    <text evidence="6">The sequence shown here is derived from an EMBL/GenBank/DDBJ whole genome shotgun (WGS) entry which is preliminary data.</text>
</comment>
<evidence type="ECO:0000256" key="1">
    <source>
        <dbReference type="ARBA" id="ARBA00023015"/>
    </source>
</evidence>
<dbReference type="InterPro" id="IPR050109">
    <property type="entry name" value="HTH-type_TetR-like_transc_reg"/>
</dbReference>
<dbReference type="InterPro" id="IPR039536">
    <property type="entry name" value="TetR_C_Proteobacteria"/>
</dbReference>
<evidence type="ECO:0000256" key="3">
    <source>
        <dbReference type="ARBA" id="ARBA00023163"/>
    </source>
</evidence>
<keyword evidence="7" id="KW-1185">Reference proteome</keyword>
<dbReference type="EMBL" id="BIMW01000089">
    <property type="protein sequence ID" value="GCE94035.1"/>
    <property type="molecule type" value="Genomic_DNA"/>
</dbReference>